<evidence type="ECO:0000313" key="2">
    <source>
        <dbReference type="Proteomes" id="UP001732700"/>
    </source>
</evidence>
<sequence>MHTSVDSGTYPRFSHKYFLLKNDVPTPKIYRLPEMPGPHEINIGLLHQESGHYIVAVLKETMISSMLSGYKKSKLTEGPCLCIFDTSTGKWECKYVTLPGNLTSWNWDIDVVLANDNRFYWVDLHCGILCYDINQLEPDLGFIPLPSESFQDGEIDYHMREDRCVSICNGELTCVHIFRKNHIFFDYGTKSQQCEDSVKIWSWRYRHWVEDCEMKFAELWESRPYSSKGVPKFVPAYPTIDHHFPNLVNFFVPTGHLCNGYVIGVHLRSMEIQYWGEEYEGLLNHVRGLEIFEFSETVAKYYQQQAP</sequence>
<organism evidence="1 2">
    <name type="scientific">Avena sativa</name>
    <name type="common">Oat</name>
    <dbReference type="NCBI Taxonomy" id="4498"/>
    <lineage>
        <taxon>Eukaryota</taxon>
        <taxon>Viridiplantae</taxon>
        <taxon>Streptophyta</taxon>
        <taxon>Embryophyta</taxon>
        <taxon>Tracheophyta</taxon>
        <taxon>Spermatophyta</taxon>
        <taxon>Magnoliopsida</taxon>
        <taxon>Liliopsida</taxon>
        <taxon>Poales</taxon>
        <taxon>Poaceae</taxon>
        <taxon>BOP clade</taxon>
        <taxon>Pooideae</taxon>
        <taxon>Poodae</taxon>
        <taxon>Poeae</taxon>
        <taxon>Poeae Chloroplast Group 1 (Aveneae type)</taxon>
        <taxon>Aveninae</taxon>
        <taxon>Avena</taxon>
    </lineage>
</organism>
<name>A0ACD5W7R1_AVESA</name>
<protein>
    <submittedName>
        <fullName evidence="1">Uncharacterized protein</fullName>
    </submittedName>
</protein>
<proteinExistence type="predicted"/>
<accession>A0ACD5W7R1</accession>
<reference evidence="1" key="2">
    <citation type="submission" date="2025-09" db="UniProtKB">
        <authorList>
            <consortium name="EnsemblPlants"/>
        </authorList>
    </citation>
    <scope>IDENTIFICATION</scope>
</reference>
<reference evidence="1" key="1">
    <citation type="submission" date="2021-05" db="EMBL/GenBank/DDBJ databases">
        <authorList>
            <person name="Scholz U."/>
            <person name="Mascher M."/>
            <person name="Fiebig A."/>
        </authorList>
    </citation>
    <scope>NUCLEOTIDE SEQUENCE [LARGE SCALE GENOMIC DNA]</scope>
</reference>
<dbReference type="Proteomes" id="UP001732700">
    <property type="component" value="Chromosome 4A"/>
</dbReference>
<keyword evidence="2" id="KW-1185">Reference proteome</keyword>
<dbReference type="EnsemblPlants" id="AVESA.00010b.r2.4AG0590780.1">
    <property type="protein sequence ID" value="AVESA.00010b.r2.4AG0590780.1.CDS"/>
    <property type="gene ID" value="AVESA.00010b.r2.4AG0590780"/>
</dbReference>
<evidence type="ECO:0000313" key="1">
    <source>
        <dbReference type="EnsemblPlants" id="AVESA.00010b.r2.4AG0590780.1.CDS"/>
    </source>
</evidence>